<accession>A0ABU8C8F9</accession>
<dbReference type="RefSeq" id="WP_335736600.1">
    <property type="nucleotide sequence ID" value="NZ_JALAAR010000011.1"/>
</dbReference>
<sequence>MADTERLWGMYAASTTNPNEVNIHEKRSLLFHTIPVIRHGSFNQDRREIDALVEKYGIDSATLPEIGNAIRSFTLAMASVL</sequence>
<name>A0ABU8C8F9_9GAMM</name>
<dbReference type="EMBL" id="JALAAR010000011">
    <property type="protein sequence ID" value="MEH8018192.1"/>
    <property type="molecule type" value="Genomic_DNA"/>
</dbReference>
<comment type="caution">
    <text evidence="1">The sequence shown here is derived from an EMBL/GenBank/DDBJ whole genome shotgun (WGS) entry which is preliminary data.</text>
</comment>
<keyword evidence="2" id="KW-1185">Reference proteome</keyword>
<proteinExistence type="predicted"/>
<reference evidence="1 2" key="1">
    <citation type="journal article" date="2023" name="Ecotoxicol. Environ. Saf.">
        <title>Mercury remediation potential of mercury-resistant strain Rheinheimera metallidurans sp. nov. isolated from a municipal waste dumping site.</title>
        <authorList>
            <person name="Yadav V."/>
            <person name="Manjhi A."/>
            <person name="Vadakedath N."/>
        </authorList>
    </citation>
    <scope>NUCLEOTIDE SEQUENCE [LARGE SCALE GENOMIC DNA]</scope>
    <source>
        <strain evidence="1 2">E-49</strain>
    </source>
</reference>
<gene>
    <name evidence="1" type="ORF">MN202_13195</name>
</gene>
<evidence type="ECO:0000313" key="2">
    <source>
        <dbReference type="Proteomes" id="UP001375382"/>
    </source>
</evidence>
<dbReference type="Proteomes" id="UP001375382">
    <property type="component" value="Unassembled WGS sequence"/>
</dbReference>
<organism evidence="1 2">
    <name type="scientific">Rheinheimera muenzenbergensis</name>
    <dbReference type="NCBI Taxonomy" id="1193628"/>
    <lineage>
        <taxon>Bacteria</taxon>
        <taxon>Pseudomonadati</taxon>
        <taxon>Pseudomonadota</taxon>
        <taxon>Gammaproteobacteria</taxon>
        <taxon>Chromatiales</taxon>
        <taxon>Chromatiaceae</taxon>
        <taxon>Rheinheimera</taxon>
    </lineage>
</organism>
<protein>
    <submittedName>
        <fullName evidence="1">Uncharacterized protein</fullName>
    </submittedName>
</protein>
<evidence type="ECO:0000313" key="1">
    <source>
        <dbReference type="EMBL" id="MEH8018192.1"/>
    </source>
</evidence>